<proteinExistence type="predicted"/>
<dbReference type="Proteomes" id="UP000198860">
    <property type="component" value="Unassembled WGS sequence"/>
</dbReference>
<reference evidence="2" key="1">
    <citation type="submission" date="2016-10" db="EMBL/GenBank/DDBJ databases">
        <authorList>
            <person name="Varghese N."/>
            <person name="Submissions S."/>
        </authorList>
    </citation>
    <scope>NUCLEOTIDE SEQUENCE [LARGE SCALE GENOMIC DNA]</scope>
    <source>
        <strain evidence="2">CGMCC 1.3703</strain>
    </source>
</reference>
<evidence type="ECO:0000313" key="1">
    <source>
        <dbReference type="EMBL" id="SDO33570.1"/>
    </source>
</evidence>
<name>A0A1H0IQG6_HALAD</name>
<dbReference type="AlphaFoldDB" id="A0A1H0IQG6"/>
<dbReference type="STRING" id="240303.SAMN05421677_104154"/>
<gene>
    <name evidence="1" type="ORF">SAMN05421677_104154</name>
</gene>
<sequence length="64" mass="7434">MLSGRGGWEATRFPVGERRASSDYVLRDLAYLLLPRESRSFPTTPFDVWVKRTLLPRMSDFQNS</sequence>
<keyword evidence="2" id="KW-1185">Reference proteome</keyword>
<dbReference type="EMBL" id="FNIZ01000004">
    <property type="protein sequence ID" value="SDO33570.1"/>
    <property type="molecule type" value="Genomic_DNA"/>
</dbReference>
<evidence type="ECO:0000313" key="2">
    <source>
        <dbReference type="Proteomes" id="UP000198860"/>
    </source>
</evidence>
<protein>
    <submittedName>
        <fullName evidence="1">Uncharacterized protein</fullName>
    </submittedName>
</protein>
<organism evidence="1 2">
    <name type="scientific">Halobacillus aidingensis</name>
    <dbReference type="NCBI Taxonomy" id="240303"/>
    <lineage>
        <taxon>Bacteria</taxon>
        <taxon>Bacillati</taxon>
        <taxon>Bacillota</taxon>
        <taxon>Bacilli</taxon>
        <taxon>Bacillales</taxon>
        <taxon>Bacillaceae</taxon>
        <taxon>Halobacillus</taxon>
    </lineage>
</organism>
<accession>A0A1H0IQG6</accession>